<name>A0A2N5N9I0_9BACL</name>
<dbReference type="Gene3D" id="3.30.300.210">
    <property type="entry name" value="Nutrient germinant receptor protein C, domain 3"/>
    <property type="match status" value="1"/>
</dbReference>
<dbReference type="Pfam" id="PF05504">
    <property type="entry name" value="Spore_GerAC"/>
    <property type="match status" value="1"/>
</dbReference>
<proteinExistence type="inferred from homology"/>
<evidence type="ECO:0000313" key="11">
    <source>
        <dbReference type="Proteomes" id="UP000234789"/>
    </source>
</evidence>
<comment type="subcellular location">
    <subcellularLocation>
        <location evidence="1">Membrane</location>
        <topology evidence="1">Lipid-anchor</topology>
    </subcellularLocation>
</comment>
<dbReference type="GO" id="GO:0009847">
    <property type="term" value="P:spore germination"/>
    <property type="evidence" value="ECO:0007669"/>
    <property type="project" value="InterPro"/>
</dbReference>
<dbReference type="GO" id="GO:0016020">
    <property type="term" value="C:membrane"/>
    <property type="evidence" value="ECO:0007669"/>
    <property type="project" value="UniProtKB-SubCell"/>
</dbReference>
<keyword evidence="4" id="KW-0732">Signal</keyword>
<evidence type="ECO:0000259" key="9">
    <source>
        <dbReference type="Pfam" id="PF25198"/>
    </source>
</evidence>
<keyword evidence="7" id="KW-0449">Lipoprotein</keyword>
<evidence type="ECO:0000256" key="3">
    <source>
        <dbReference type="ARBA" id="ARBA00022544"/>
    </source>
</evidence>
<evidence type="ECO:0000256" key="1">
    <source>
        <dbReference type="ARBA" id="ARBA00004635"/>
    </source>
</evidence>
<protein>
    <submittedName>
        <fullName evidence="10">Spore germination protein GerKC</fullName>
    </submittedName>
</protein>
<gene>
    <name evidence="10" type="ORF">B8V81_1202</name>
</gene>
<sequence>MTPRDARRRTGPPLSAAWRRLAAPLLAAALLLQAGGCGFIDIDKRFFVVALAIDKSGNDKKPYRITIRLSIPNSKTEPGMEKSQIETIDAKEISEGLRILKSRVDKEIDLGHCKVLILGEPLAREDISDSVEWMMRRRDIQSAAFVAVGQPDGRSILEQMPLSEHYSGNTLFLTFGGDATKSSFIRSIKLFDLFRRINERGMDPYLPIVQLTKNGYEVDRLALLDKTRVRAVLNPDETQLFNQLDRQYINSTIKTGFEGRTVMLAVMGLTVRQRIDRLGPGQGQLDLRIHAVGTLEEGPNDILHRHSAIVEKSFERDFSKRTESLLRKIQRSGVDPLQFGLRFRATHISKEAFEEWQEMYPTLKFHIRTDVNIQGAGRIK</sequence>
<dbReference type="InterPro" id="IPR046953">
    <property type="entry name" value="Spore_GerAC-like_C"/>
</dbReference>
<evidence type="ECO:0000313" key="10">
    <source>
        <dbReference type="EMBL" id="PLT46978.1"/>
    </source>
</evidence>
<comment type="caution">
    <text evidence="10">The sequence shown here is derived from an EMBL/GenBank/DDBJ whole genome shotgun (WGS) entry which is preliminary data.</text>
</comment>
<feature type="domain" description="Spore germination protein N-terminal" evidence="9">
    <location>
        <begin position="41"/>
        <end position="210"/>
    </location>
</feature>
<evidence type="ECO:0000256" key="7">
    <source>
        <dbReference type="ARBA" id="ARBA00023288"/>
    </source>
</evidence>
<keyword evidence="11" id="KW-1185">Reference proteome</keyword>
<organism evidence="10 11">
    <name type="scientific">Paenibacillus pasadenensis</name>
    <dbReference type="NCBI Taxonomy" id="217090"/>
    <lineage>
        <taxon>Bacteria</taxon>
        <taxon>Bacillati</taxon>
        <taxon>Bacillota</taxon>
        <taxon>Bacilli</taxon>
        <taxon>Bacillales</taxon>
        <taxon>Paenibacillaceae</taxon>
        <taxon>Paenibacillus</taxon>
    </lineage>
</organism>
<comment type="similarity">
    <text evidence="2">Belongs to the GerABKC lipoprotein family.</text>
</comment>
<dbReference type="RefSeq" id="WP_101807947.1">
    <property type="nucleotide sequence ID" value="NZ_NFEZ01000003.1"/>
</dbReference>
<feature type="domain" description="Spore germination GerAC-like C-terminal" evidence="8">
    <location>
        <begin position="221"/>
        <end position="377"/>
    </location>
</feature>
<reference evidence="10 11" key="1">
    <citation type="submission" date="2017-05" db="EMBL/GenBank/DDBJ databases">
        <title>Functional genome analysis of Paenibacillus pasadenensis strain R16: insights on endophytic life style and antifungal activity.</title>
        <authorList>
            <person name="Passera A."/>
            <person name="Marcolungo L."/>
            <person name="Casati P."/>
            <person name="Brasca M."/>
            <person name="Quaglino F."/>
            <person name="Delledonne M."/>
        </authorList>
    </citation>
    <scope>NUCLEOTIDE SEQUENCE [LARGE SCALE GENOMIC DNA]</scope>
    <source>
        <strain evidence="10 11">R16</strain>
    </source>
</reference>
<evidence type="ECO:0000256" key="5">
    <source>
        <dbReference type="ARBA" id="ARBA00023136"/>
    </source>
</evidence>
<dbReference type="AlphaFoldDB" id="A0A2N5N9I0"/>
<dbReference type="EMBL" id="NFEZ01000003">
    <property type="protein sequence ID" value="PLT46978.1"/>
    <property type="molecule type" value="Genomic_DNA"/>
</dbReference>
<dbReference type="InterPro" id="IPR038501">
    <property type="entry name" value="Spore_GerAC_C_sf"/>
</dbReference>
<dbReference type="NCBIfam" id="TIGR02887">
    <property type="entry name" value="spore_ger_x_C"/>
    <property type="match status" value="1"/>
</dbReference>
<evidence type="ECO:0000256" key="6">
    <source>
        <dbReference type="ARBA" id="ARBA00023139"/>
    </source>
</evidence>
<dbReference type="PANTHER" id="PTHR35789">
    <property type="entry name" value="SPORE GERMINATION PROTEIN B3"/>
    <property type="match status" value="1"/>
</dbReference>
<dbReference type="Pfam" id="PF25198">
    <property type="entry name" value="Spore_GerAC_N"/>
    <property type="match status" value="1"/>
</dbReference>
<dbReference type="Proteomes" id="UP000234789">
    <property type="component" value="Unassembled WGS sequence"/>
</dbReference>
<dbReference type="InterPro" id="IPR057336">
    <property type="entry name" value="GerAC_N"/>
</dbReference>
<keyword evidence="6" id="KW-0564">Palmitate</keyword>
<keyword evidence="3" id="KW-0309">Germination</keyword>
<evidence type="ECO:0000259" key="8">
    <source>
        <dbReference type="Pfam" id="PF05504"/>
    </source>
</evidence>
<dbReference type="InterPro" id="IPR008844">
    <property type="entry name" value="Spore_GerAC-like"/>
</dbReference>
<evidence type="ECO:0000256" key="2">
    <source>
        <dbReference type="ARBA" id="ARBA00007886"/>
    </source>
</evidence>
<evidence type="ECO:0000256" key="4">
    <source>
        <dbReference type="ARBA" id="ARBA00022729"/>
    </source>
</evidence>
<keyword evidence="5" id="KW-0472">Membrane</keyword>
<dbReference type="PANTHER" id="PTHR35789:SF1">
    <property type="entry name" value="SPORE GERMINATION PROTEIN B3"/>
    <property type="match status" value="1"/>
</dbReference>
<accession>A0A2N5N9I0</accession>